<feature type="region of interest" description="Disordered" evidence="1">
    <location>
        <begin position="134"/>
        <end position="178"/>
    </location>
</feature>
<dbReference type="Proteomes" id="UP000054466">
    <property type="component" value="Unassembled WGS sequence"/>
</dbReference>
<dbReference type="AlphaFoldDB" id="A0A0D2AXA8"/>
<evidence type="ECO:0000256" key="2">
    <source>
        <dbReference type="SAM" id="Phobius"/>
    </source>
</evidence>
<dbReference type="OrthoDB" id="5215637at2759"/>
<gene>
    <name evidence="3" type="ORF">PV07_05712</name>
</gene>
<keyword evidence="4" id="KW-1185">Reference proteome</keyword>
<dbReference type="STRING" id="569365.A0A0D2AXA8"/>
<evidence type="ECO:0000256" key="1">
    <source>
        <dbReference type="SAM" id="MobiDB-lite"/>
    </source>
</evidence>
<accession>A0A0D2AXA8</accession>
<organism evidence="3 4">
    <name type="scientific">Cladophialophora immunda</name>
    <dbReference type="NCBI Taxonomy" id="569365"/>
    <lineage>
        <taxon>Eukaryota</taxon>
        <taxon>Fungi</taxon>
        <taxon>Dikarya</taxon>
        <taxon>Ascomycota</taxon>
        <taxon>Pezizomycotina</taxon>
        <taxon>Eurotiomycetes</taxon>
        <taxon>Chaetothyriomycetidae</taxon>
        <taxon>Chaetothyriales</taxon>
        <taxon>Herpotrichiellaceae</taxon>
        <taxon>Cladophialophora</taxon>
    </lineage>
</organism>
<dbReference type="GeneID" id="27344906"/>
<keyword evidence="2" id="KW-0812">Transmembrane</keyword>
<dbReference type="VEuPathDB" id="FungiDB:PV07_05712"/>
<reference evidence="3 4" key="1">
    <citation type="submission" date="2015-01" db="EMBL/GenBank/DDBJ databases">
        <title>The Genome Sequence of Cladophialophora immunda CBS83496.</title>
        <authorList>
            <consortium name="The Broad Institute Genomics Platform"/>
            <person name="Cuomo C."/>
            <person name="de Hoog S."/>
            <person name="Gorbushina A."/>
            <person name="Stielow B."/>
            <person name="Teixiera M."/>
            <person name="Abouelleil A."/>
            <person name="Chapman S.B."/>
            <person name="Priest M."/>
            <person name="Young S.K."/>
            <person name="Wortman J."/>
            <person name="Nusbaum C."/>
            <person name="Birren B."/>
        </authorList>
    </citation>
    <scope>NUCLEOTIDE SEQUENCE [LARGE SCALE GENOMIC DNA]</scope>
    <source>
        <strain evidence="3 4">CBS 83496</strain>
    </source>
</reference>
<proteinExistence type="predicted"/>
<keyword evidence="2" id="KW-0472">Membrane</keyword>
<protein>
    <recommendedName>
        <fullName evidence="5">Mid2 domain-containing protein</fullName>
    </recommendedName>
</protein>
<evidence type="ECO:0000313" key="4">
    <source>
        <dbReference type="Proteomes" id="UP000054466"/>
    </source>
</evidence>
<feature type="transmembrane region" description="Helical" evidence="2">
    <location>
        <begin position="180"/>
        <end position="203"/>
    </location>
</feature>
<keyword evidence="2" id="KW-1133">Transmembrane helix</keyword>
<evidence type="ECO:0008006" key="5">
    <source>
        <dbReference type="Google" id="ProtNLM"/>
    </source>
</evidence>
<name>A0A0D2AXA8_9EURO</name>
<sequence length="263" mass="27575">MSLASASCYWPNGQLVTEYNYQPCNAGSDPAHAACCDLRTSVCTENGYCFGNANYIYRGGCTDSTWSSSSCAQACSFEVEADLSNFANILDCDGGSGKATQNQSWCCGAEDGSSCCQNSFQVAFGRPYFPTSTTSNVASTSTTVSSSGAKKTSSTTPTTTTSAAASTTPSSGNGSDTRSIGIGVGVGVSVGALVLAIMAFLIFKERKRRVTAEQRFQAMAAAGGHDPFSVAKPELEQPMYDGARMPYTRMHEANSQSLYEVQG</sequence>
<evidence type="ECO:0000313" key="3">
    <source>
        <dbReference type="EMBL" id="KIW29927.1"/>
    </source>
</evidence>
<dbReference type="HOGENOM" id="CLU_055859_5_0_1"/>
<dbReference type="RefSeq" id="XP_016250143.1">
    <property type="nucleotide sequence ID" value="XM_016392624.1"/>
</dbReference>
<dbReference type="EMBL" id="KN847042">
    <property type="protein sequence ID" value="KIW29927.1"/>
    <property type="molecule type" value="Genomic_DNA"/>
</dbReference>